<dbReference type="AlphaFoldDB" id="A0A4Y2E769"/>
<name>A0A4Y2E769_ARAVE</name>
<dbReference type="Proteomes" id="UP000499080">
    <property type="component" value="Unassembled WGS sequence"/>
</dbReference>
<keyword evidence="2" id="KW-1185">Reference proteome</keyword>
<organism evidence="1 2">
    <name type="scientific">Araneus ventricosus</name>
    <name type="common">Orbweaver spider</name>
    <name type="synonym">Epeira ventricosa</name>
    <dbReference type="NCBI Taxonomy" id="182803"/>
    <lineage>
        <taxon>Eukaryota</taxon>
        <taxon>Metazoa</taxon>
        <taxon>Ecdysozoa</taxon>
        <taxon>Arthropoda</taxon>
        <taxon>Chelicerata</taxon>
        <taxon>Arachnida</taxon>
        <taxon>Araneae</taxon>
        <taxon>Araneomorphae</taxon>
        <taxon>Entelegynae</taxon>
        <taxon>Araneoidea</taxon>
        <taxon>Araneidae</taxon>
        <taxon>Araneus</taxon>
    </lineage>
</organism>
<evidence type="ECO:0000313" key="1">
    <source>
        <dbReference type="EMBL" id="GBM24970.1"/>
    </source>
</evidence>
<proteinExistence type="predicted"/>
<sequence length="106" mass="12036">MSPQWRYSQVVVEVGAATVAAFASRGRSQCRQPGGMMSLMIACAQHGDEASDNELKTILPMLHSNVWINLQISMFIDLFGKANRTFLQNITLWKITEIKNLWFYVL</sequence>
<protein>
    <submittedName>
        <fullName evidence="1">Uncharacterized protein</fullName>
    </submittedName>
</protein>
<gene>
    <name evidence="1" type="ORF">AVEN_262123_1</name>
</gene>
<reference evidence="1 2" key="1">
    <citation type="journal article" date="2019" name="Sci. Rep.">
        <title>Orb-weaving spider Araneus ventricosus genome elucidates the spidroin gene catalogue.</title>
        <authorList>
            <person name="Kono N."/>
            <person name="Nakamura H."/>
            <person name="Ohtoshi R."/>
            <person name="Moran D.A.P."/>
            <person name="Shinohara A."/>
            <person name="Yoshida Y."/>
            <person name="Fujiwara M."/>
            <person name="Mori M."/>
            <person name="Tomita M."/>
            <person name="Arakawa K."/>
        </authorList>
    </citation>
    <scope>NUCLEOTIDE SEQUENCE [LARGE SCALE GENOMIC DNA]</scope>
</reference>
<dbReference type="EMBL" id="BGPR01000529">
    <property type="protein sequence ID" value="GBM24970.1"/>
    <property type="molecule type" value="Genomic_DNA"/>
</dbReference>
<accession>A0A4Y2E769</accession>
<evidence type="ECO:0000313" key="2">
    <source>
        <dbReference type="Proteomes" id="UP000499080"/>
    </source>
</evidence>
<comment type="caution">
    <text evidence="1">The sequence shown here is derived from an EMBL/GenBank/DDBJ whole genome shotgun (WGS) entry which is preliminary data.</text>
</comment>